<dbReference type="Gene3D" id="2.40.30.10">
    <property type="entry name" value="Translation factors"/>
    <property type="match status" value="1"/>
</dbReference>
<evidence type="ECO:0008006" key="3">
    <source>
        <dbReference type="Google" id="ProtNLM"/>
    </source>
</evidence>
<feature type="non-terminal residue" evidence="1">
    <location>
        <position position="251"/>
    </location>
</feature>
<dbReference type="GO" id="GO:0000729">
    <property type="term" value="P:DNA double-strand break processing"/>
    <property type="evidence" value="ECO:0007669"/>
    <property type="project" value="TreeGrafter"/>
</dbReference>
<dbReference type="PANTHER" id="PTHR46060">
    <property type="entry name" value="MARINER MOS1 TRANSPOSASE-LIKE PROTEIN"/>
    <property type="match status" value="1"/>
</dbReference>
<dbReference type="Pfam" id="PF01359">
    <property type="entry name" value="Transposase_1"/>
    <property type="match status" value="1"/>
</dbReference>
<dbReference type="GO" id="GO:0035861">
    <property type="term" value="C:site of double-strand break"/>
    <property type="evidence" value="ECO:0007669"/>
    <property type="project" value="TreeGrafter"/>
</dbReference>
<dbReference type="OrthoDB" id="6125136at2759"/>
<comment type="caution">
    <text evidence="1">The sequence shown here is derived from an EMBL/GenBank/DDBJ whole genome shotgun (WGS) entry which is preliminary data.</text>
</comment>
<dbReference type="PANTHER" id="PTHR46060:SF2">
    <property type="entry name" value="HISTONE-LYSINE N-METHYLTRANSFERASE SETMAR"/>
    <property type="match status" value="1"/>
</dbReference>
<dbReference type="InterPro" id="IPR052709">
    <property type="entry name" value="Transposase-MT_Hybrid"/>
</dbReference>
<protein>
    <recommendedName>
        <fullName evidence="3">Mariner Mos1 transposase</fullName>
    </recommendedName>
</protein>
<dbReference type="GO" id="GO:0031297">
    <property type="term" value="P:replication fork processing"/>
    <property type="evidence" value="ECO:0007669"/>
    <property type="project" value="TreeGrafter"/>
</dbReference>
<dbReference type="Proteomes" id="UP000078046">
    <property type="component" value="Unassembled WGS sequence"/>
</dbReference>
<dbReference type="GO" id="GO:0046975">
    <property type="term" value="F:histone H3K36 methyltransferase activity"/>
    <property type="evidence" value="ECO:0007669"/>
    <property type="project" value="TreeGrafter"/>
</dbReference>
<evidence type="ECO:0000313" key="2">
    <source>
        <dbReference type="Proteomes" id="UP000078046"/>
    </source>
</evidence>
<feature type="non-terminal residue" evidence="1">
    <location>
        <position position="1"/>
    </location>
</feature>
<sequence length="251" mass="29214">RLKNESFLENIVTGDEKWIHCDNTELKKKWLSSQESPILTPKPELYGKNVMVSIWWDMKGILHYEYLKNKETINAEKYGEQLNKSTDAIYRKRSQMFSKGNIILLHDNARPHTAIKTRKHLMDLNYEHCRNPLALRSHVHALSGSLIEDMALGSHFALFILQNSMRYRARTCKPPIWFVPKKVSVSVNSMYLSPLNKKFIEEQGKLSKIETKPKIEKQWTINSYRSGLIAIKIGVTSQWDDKGKHFTVTLL</sequence>
<dbReference type="GO" id="GO:0003697">
    <property type="term" value="F:single-stranded DNA binding"/>
    <property type="evidence" value="ECO:0007669"/>
    <property type="project" value="TreeGrafter"/>
</dbReference>
<keyword evidence="2" id="KW-1185">Reference proteome</keyword>
<reference evidence="1 2" key="1">
    <citation type="submission" date="2016-04" db="EMBL/GenBank/DDBJ databases">
        <title>The genome of Intoshia linei affirms orthonectids as highly simplified spiralians.</title>
        <authorList>
            <person name="Mikhailov K.V."/>
            <person name="Slusarev G.S."/>
            <person name="Nikitin M.A."/>
            <person name="Logacheva M.D."/>
            <person name="Penin A."/>
            <person name="Aleoshin V."/>
            <person name="Panchin Y.V."/>
        </authorList>
    </citation>
    <scope>NUCLEOTIDE SEQUENCE [LARGE SCALE GENOMIC DNA]</scope>
    <source>
        <strain evidence="1">Intl2013</strain>
        <tissue evidence="1">Whole animal</tissue>
    </source>
</reference>
<dbReference type="GO" id="GO:0003690">
    <property type="term" value="F:double-stranded DNA binding"/>
    <property type="evidence" value="ECO:0007669"/>
    <property type="project" value="TreeGrafter"/>
</dbReference>
<dbReference type="AlphaFoldDB" id="A0A177APQ2"/>
<organism evidence="1 2">
    <name type="scientific">Intoshia linei</name>
    <dbReference type="NCBI Taxonomy" id="1819745"/>
    <lineage>
        <taxon>Eukaryota</taxon>
        <taxon>Metazoa</taxon>
        <taxon>Spiralia</taxon>
        <taxon>Lophotrochozoa</taxon>
        <taxon>Mesozoa</taxon>
        <taxon>Orthonectida</taxon>
        <taxon>Rhopaluridae</taxon>
        <taxon>Intoshia</taxon>
    </lineage>
</organism>
<dbReference type="GO" id="GO:0005634">
    <property type="term" value="C:nucleus"/>
    <property type="evidence" value="ECO:0007669"/>
    <property type="project" value="TreeGrafter"/>
</dbReference>
<dbReference type="GO" id="GO:0000793">
    <property type="term" value="C:condensed chromosome"/>
    <property type="evidence" value="ECO:0007669"/>
    <property type="project" value="TreeGrafter"/>
</dbReference>
<accession>A0A177APQ2</accession>
<proteinExistence type="predicted"/>
<dbReference type="EMBL" id="LWCA01002256">
    <property type="protein sequence ID" value="OAF63997.1"/>
    <property type="molecule type" value="Genomic_DNA"/>
</dbReference>
<dbReference type="InterPro" id="IPR001888">
    <property type="entry name" value="Transposase_1"/>
</dbReference>
<dbReference type="GO" id="GO:0042800">
    <property type="term" value="F:histone H3K4 methyltransferase activity"/>
    <property type="evidence" value="ECO:0007669"/>
    <property type="project" value="TreeGrafter"/>
</dbReference>
<dbReference type="GO" id="GO:0015074">
    <property type="term" value="P:DNA integration"/>
    <property type="evidence" value="ECO:0007669"/>
    <property type="project" value="TreeGrafter"/>
</dbReference>
<gene>
    <name evidence="1" type="ORF">A3Q56_08291</name>
</gene>
<dbReference type="Gene3D" id="3.30.420.10">
    <property type="entry name" value="Ribonuclease H-like superfamily/Ribonuclease H"/>
    <property type="match status" value="1"/>
</dbReference>
<evidence type="ECO:0000313" key="1">
    <source>
        <dbReference type="EMBL" id="OAF63997.1"/>
    </source>
</evidence>
<dbReference type="InterPro" id="IPR036397">
    <property type="entry name" value="RNaseH_sf"/>
</dbReference>
<dbReference type="GO" id="GO:0044774">
    <property type="term" value="P:mitotic DNA integrity checkpoint signaling"/>
    <property type="evidence" value="ECO:0007669"/>
    <property type="project" value="TreeGrafter"/>
</dbReference>
<dbReference type="GO" id="GO:0044547">
    <property type="term" value="F:DNA topoisomerase binding"/>
    <property type="evidence" value="ECO:0007669"/>
    <property type="project" value="TreeGrafter"/>
</dbReference>
<name>A0A177APQ2_9BILA</name>
<dbReference type="GO" id="GO:0000014">
    <property type="term" value="F:single-stranded DNA endodeoxyribonuclease activity"/>
    <property type="evidence" value="ECO:0007669"/>
    <property type="project" value="TreeGrafter"/>
</dbReference>
<dbReference type="GO" id="GO:0006303">
    <property type="term" value="P:double-strand break repair via nonhomologous end joining"/>
    <property type="evidence" value="ECO:0007669"/>
    <property type="project" value="TreeGrafter"/>
</dbReference>